<name>A0A6J6LQ78_9ZZZZ</name>
<reference evidence="2" key="1">
    <citation type="submission" date="2020-05" db="EMBL/GenBank/DDBJ databases">
        <authorList>
            <person name="Chiriac C."/>
            <person name="Salcher M."/>
            <person name="Ghai R."/>
            <person name="Kavagutti S V."/>
        </authorList>
    </citation>
    <scope>NUCLEOTIDE SEQUENCE</scope>
</reference>
<feature type="transmembrane region" description="Helical" evidence="1">
    <location>
        <begin position="46"/>
        <end position="64"/>
    </location>
</feature>
<keyword evidence="1" id="KW-0812">Transmembrane</keyword>
<keyword evidence="1" id="KW-1133">Transmembrane helix</keyword>
<accession>A0A6J6LQ78</accession>
<protein>
    <submittedName>
        <fullName evidence="2">Unannotated protein</fullName>
    </submittedName>
</protein>
<sequence>MNEIALLKLWNQKRTQIIQAQIAPALVLIAVMVLSALGLFEKANDAAKYLALGVAAVTGILAMITQYATIREAEALIVDLKRTKDSSELSKKIADSRGLVSVTAIAIVGMGIGIFSLVTWAVLGN</sequence>
<keyword evidence="1" id="KW-0472">Membrane</keyword>
<proteinExistence type="predicted"/>
<organism evidence="2">
    <name type="scientific">freshwater metagenome</name>
    <dbReference type="NCBI Taxonomy" id="449393"/>
    <lineage>
        <taxon>unclassified sequences</taxon>
        <taxon>metagenomes</taxon>
        <taxon>ecological metagenomes</taxon>
    </lineage>
</organism>
<gene>
    <name evidence="2" type="ORF">UFOPK2329_00125</name>
</gene>
<dbReference type="AlphaFoldDB" id="A0A6J6LQ78"/>
<feature type="transmembrane region" description="Helical" evidence="1">
    <location>
        <begin position="21"/>
        <end position="40"/>
    </location>
</feature>
<evidence type="ECO:0000313" key="2">
    <source>
        <dbReference type="EMBL" id="CAB4663990.1"/>
    </source>
</evidence>
<evidence type="ECO:0000256" key="1">
    <source>
        <dbReference type="SAM" id="Phobius"/>
    </source>
</evidence>
<feature type="transmembrane region" description="Helical" evidence="1">
    <location>
        <begin position="99"/>
        <end position="123"/>
    </location>
</feature>
<dbReference type="EMBL" id="CAEZWZ010000007">
    <property type="protein sequence ID" value="CAB4663990.1"/>
    <property type="molecule type" value="Genomic_DNA"/>
</dbReference>